<reference evidence="1 2" key="1">
    <citation type="submission" date="2018-12" db="EMBL/GenBank/DDBJ databases">
        <authorList>
            <person name="Li F."/>
        </authorList>
    </citation>
    <scope>NUCLEOTIDE SEQUENCE [LARGE SCALE GENOMIC DNA]</scope>
    <source>
        <strain evidence="1 2">8H24J-4-2</strain>
    </source>
</reference>
<dbReference type="RefSeq" id="WP_128496970.1">
    <property type="nucleotide sequence ID" value="NZ_RZNC01000001.1"/>
</dbReference>
<evidence type="ECO:0000313" key="2">
    <source>
        <dbReference type="Proteomes" id="UP000288603"/>
    </source>
</evidence>
<keyword evidence="2" id="KW-1185">Reference proteome</keyword>
<gene>
    <name evidence="1" type="ORF">ELQ92_00575</name>
</gene>
<dbReference type="OrthoDB" id="4828114at2"/>
<evidence type="ECO:0000313" key="1">
    <source>
        <dbReference type="EMBL" id="RWZ67805.1"/>
    </source>
</evidence>
<evidence type="ECO:0008006" key="3">
    <source>
        <dbReference type="Google" id="ProtNLM"/>
    </source>
</evidence>
<protein>
    <recommendedName>
        <fullName evidence="3">ParB/Sulfiredoxin domain-containing protein</fullName>
    </recommendedName>
</protein>
<dbReference type="AlphaFoldDB" id="A0A3S3ZYQ0"/>
<organism evidence="1 2">
    <name type="scientific">Labedella populi</name>
    <dbReference type="NCBI Taxonomy" id="2498850"/>
    <lineage>
        <taxon>Bacteria</taxon>
        <taxon>Bacillati</taxon>
        <taxon>Actinomycetota</taxon>
        <taxon>Actinomycetes</taxon>
        <taxon>Micrococcales</taxon>
        <taxon>Microbacteriaceae</taxon>
        <taxon>Labedella</taxon>
    </lineage>
</organism>
<accession>A0A3S3ZYQ0</accession>
<sequence>MSEPLIAVPHGDSFRVIEGNRRLTALKGLADPDLRASFAKENKGWKKLPPARLPDTLPVLVVDDESTVAPLLGFRHISGIEPWDPHAQARYIARLVGEQSQDLDYVANLVGRSSTEVKAMYRDYDILEQADHEFGLDTSRARSAFGVFSNAMSRRAVQAYIGAKAPRYTDPNYYPVPDERRDQVEQLLLWIFGGPKGEGKVITDSRQLGDLAKALGHAGATEVLERTGVLSDALEAMADVADQFSTSVGRINRELTKIAALEQEEISEALWSGLRSDLETHIGSIESLRKGQGQGQ</sequence>
<comment type="caution">
    <text evidence="1">The sequence shown here is derived from an EMBL/GenBank/DDBJ whole genome shotgun (WGS) entry which is preliminary data.</text>
</comment>
<dbReference type="EMBL" id="RZNC01000001">
    <property type="protein sequence ID" value="RWZ67805.1"/>
    <property type="molecule type" value="Genomic_DNA"/>
</dbReference>
<dbReference type="Proteomes" id="UP000288603">
    <property type="component" value="Unassembled WGS sequence"/>
</dbReference>
<name>A0A3S3ZYQ0_9MICO</name>
<proteinExistence type="predicted"/>